<dbReference type="EMBL" id="HACG01001093">
    <property type="protein sequence ID" value="CEK47958.1"/>
    <property type="molecule type" value="Transcribed_RNA"/>
</dbReference>
<dbReference type="AlphaFoldDB" id="A0A0B6XVT3"/>
<organism evidence="3">
    <name type="scientific">Arion vulgaris</name>
    <dbReference type="NCBI Taxonomy" id="1028688"/>
    <lineage>
        <taxon>Eukaryota</taxon>
        <taxon>Metazoa</taxon>
        <taxon>Spiralia</taxon>
        <taxon>Lophotrochozoa</taxon>
        <taxon>Mollusca</taxon>
        <taxon>Gastropoda</taxon>
        <taxon>Heterobranchia</taxon>
        <taxon>Euthyneura</taxon>
        <taxon>Panpulmonata</taxon>
        <taxon>Eupulmonata</taxon>
        <taxon>Stylommatophora</taxon>
        <taxon>Helicina</taxon>
        <taxon>Arionoidea</taxon>
        <taxon>Arionidae</taxon>
        <taxon>Arion</taxon>
    </lineage>
</organism>
<evidence type="ECO:0000256" key="1">
    <source>
        <dbReference type="SAM" id="Coils"/>
    </source>
</evidence>
<evidence type="ECO:0000256" key="2">
    <source>
        <dbReference type="SAM" id="MobiDB-lite"/>
    </source>
</evidence>
<feature type="coiled-coil region" evidence="1">
    <location>
        <begin position="97"/>
        <end position="135"/>
    </location>
</feature>
<keyword evidence="1" id="KW-0175">Coiled coil</keyword>
<protein>
    <submittedName>
        <fullName evidence="3">Uncharacterized protein</fullName>
    </submittedName>
</protein>
<gene>
    <name evidence="3" type="primary">ORF2756</name>
</gene>
<proteinExistence type="predicted"/>
<evidence type="ECO:0000313" key="3">
    <source>
        <dbReference type="EMBL" id="CEK47958.1"/>
    </source>
</evidence>
<accession>A0A0B6XVT3</accession>
<feature type="region of interest" description="Disordered" evidence="2">
    <location>
        <begin position="1"/>
        <end position="33"/>
    </location>
</feature>
<sequence>MSEENQAAKSSKDLTSSSSSEGETHNLAKGKAIDEEDGVFMVTSFNDETLEEQVITINYEDVDEMGNKETRSIKVKGSRIIDGYLGDKYFDETPDRILEAQRESEIFEEEKKIAKDEVNKRINERLEKIKKALDEPGRKQFEKMKKGPKIGRRDGLVPAKYMSYFKESRKM</sequence>
<reference evidence="3" key="1">
    <citation type="submission" date="2014-12" db="EMBL/GenBank/DDBJ databases">
        <title>Insight into the proteome of Arion vulgaris.</title>
        <authorList>
            <person name="Aradska J."/>
            <person name="Bulat T."/>
            <person name="Smidak R."/>
            <person name="Sarate P."/>
            <person name="Gangsoo J."/>
            <person name="Sialana F."/>
            <person name="Bilban M."/>
            <person name="Lubec G."/>
        </authorList>
    </citation>
    <scope>NUCLEOTIDE SEQUENCE</scope>
    <source>
        <tissue evidence="3">Skin</tissue>
    </source>
</reference>
<feature type="non-terminal residue" evidence="3">
    <location>
        <position position="171"/>
    </location>
</feature>
<name>A0A0B6XVT3_9EUPU</name>